<dbReference type="GO" id="GO:0016709">
    <property type="term" value="F:oxidoreductase activity, acting on paired donors, with incorporation or reduction of molecular oxygen, NAD(P)H as one donor, and incorporation of one atom of oxygen"/>
    <property type="evidence" value="ECO:0007669"/>
    <property type="project" value="UniProtKB-ARBA"/>
</dbReference>
<dbReference type="SUPFAM" id="SSF51905">
    <property type="entry name" value="FAD/NAD(P)-binding domain"/>
    <property type="match status" value="1"/>
</dbReference>
<dbReference type="InterPro" id="IPR050641">
    <property type="entry name" value="RIFMO-like"/>
</dbReference>
<keyword evidence="2" id="KW-0285">Flavoprotein</keyword>
<evidence type="ECO:0000313" key="6">
    <source>
        <dbReference type="EMBL" id="ORY03807.1"/>
    </source>
</evidence>
<sequence>MSENSTEVLIIGAGSVGLFAALSLARLGVPFRIVDKVAYDARLSKAISLQARMMEILDQMDLAKKFQENGVATLNKAIRFFSKGTMVATLPYLGSVRSDYPFLLFIPQWKTEQYLREELENVYHKQVETGWELTDFVQSNDQKVISTLKSASGEIRKFESKFLLGCDGAHSFVRKKLGAKFDGVTIETKWGLCDIIMDTDLPSRDETTIFWHSDAMLAIAKIDINVHRVFVKLDHETSQEELSKASLMELINRLTTPYTVHAKEILWHSTYNVNERMVDQTVVGRVILAGDAAHIHSPWGAQGLNTGMQDAFNIAWKLNLILKGVGNPDVLLKSYVDERVPVARGVLKGTSALRQFFTLESGWLSFLRDWIFPPLSKLPIVYKTFFDNMSQLLIAYPQGLLTEKPLEVGYFKTPITAIKNGQRVPNAVLSKRSPGGRQLIKIFEIFKKNPGAYHLFIWASNSGMLDFEPYLALAKKHNRSDFTALQVSVICPTSNGLTDSPFEVYEDSGDFVEQYKPSHSVFFLVRPDNYLAAANSVSGHAIIATYMNRIILSND</sequence>
<evidence type="ECO:0000256" key="4">
    <source>
        <dbReference type="ARBA" id="ARBA00023002"/>
    </source>
</evidence>
<evidence type="ECO:0000256" key="2">
    <source>
        <dbReference type="ARBA" id="ARBA00022630"/>
    </source>
</evidence>
<name>A0A1Y1Z1I3_9FUNG</name>
<comment type="caution">
    <text evidence="6">The sequence shown here is derived from an EMBL/GenBank/DDBJ whole genome shotgun (WGS) entry which is preliminary data.</text>
</comment>
<evidence type="ECO:0000313" key="7">
    <source>
        <dbReference type="Proteomes" id="UP000193498"/>
    </source>
</evidence>
<dbReference type="GO" id="GO:0071949">
    <property type="term" value="F:FAD binding"/>
    <property type="evidence" value="ECO:0007669"/>
    <property type="project" value="InterPro"/>
</dbReference>
<dbReference type="EMBL" id="MCFE01000042">
    <property type="protein sequence ID" value="ORY03807.1"/>
    <property type="molecule type" value="Genomic_DNA"/>
</dbReference>
<dbReference type="Proteomes" id="UP000193498">
    <property type="component" value="Unassembled WGS sequence"/>
</dbReference>
<gene>
    <name evidence="6" type="ORF">K493DRAFT_404891</name>
</gene>
<dbReference type="InterPro" id="IPR002938">
    <property type="entry name" value="FAD-bd"/>
</dbReference>
<reference evidence="6 7" key="1">
    <citation type="submission" date="2016-07" db="EMBL/GenBank/DDBJ databases">
        <title>Pervasive Adenine N6-methylation of Active Genes in Fungi.</title>
        <authorList>
            <consortium name="DOE Joint Genome Institute"/>
            <person name="Mondo S.J."/>
            <person name="Dannebaum R.O."/>
            <person name="Kuo R.C."/>
            <person name="Labutti K."/>
            <person name="Haridas S."/>
            <person name="Kuo A."/>
            <person name="Salamov A."/>
            <person name="Ahrendt S.R."/>
            <person name="Lipzen A."/>
            <person name="Sullivan W."/>
            <person name="Andreopoulos W.B."/>
            <person name="Clum A."/>
            <person name="Lindquist E."/>
            <person name="Daum C."/>
            <person name="Ramamoorthy G.K."/>
            <person name="Gryganskyi A."/>
            <person name="Culley D."/>
            <person name="Magnuson J.K."/>
            <person name="James T.Y."/>
            <person name="O'Malley M.A."/>
            <person name="Stajich J.E."/>
            <person name="Spatafora J.W."/>
            <person name="Visel A."/>
            <person name="Grigoriev I.V."/>
        </authorList>
    </citation>
    <scope>NUCLEOTIDE SEQUENCE [LARGE SCALE GENOMIC DNA]</scope>
    <source>
        <strain evidence="6 7">CBS 931.73</strain>
    </source>
</reference>
<dbReference type="Gene3D" id="3.30.9.10">
    <property type="entry name" value="D-Amino Acid Oxidase, subunit A, domain 2"/>
    <property type="match status" value="1"/>
</dbReference>
<evidence type="ECO:0000256" key="1">
    <source>
        <dbReference type="ARBA" id="ARBA00001974"/>
    </source>
</evidence>
<keyword evidence="3" id="KW-0274">FAD</keyword>
<dbReference type="InterPro" id="IPR036188">
    <property type="entry name" value="FAD/NAD-bd_sf"/>
</dbReference>
<dbReference type="PANTHER" id="PTHR43004:SF19">
    <property type="entry name" value="BINDING MONOOXYGENASE, PUTATIVE (JCVI)-RELATED"/>
    <property type="match status" value="1"/>
</dbReference>
<accession>A0A1Y1Z1I3</accession>
<dbReference type="Gene3D" id="3.50.50.60">
    <property type="entry name" value="FAD/NAD(P)-binding domain"/>
    <property type="match status" value="1"/>
</dbReference>
<dbReference type="OrthoDB" id="1716816at2759"/>
<dbReference type="Pfam" id="PF01494">
    <property type="entry name" value="FAD_binding_3"/>
    <property type="match status" value="1"/>
</dbReference>
<keyword evidence="7" id="KW-1185">Reference proteome</keyword>
<organism evidence="6 7">
    <name type="scientific">Basidiobolus meristosporus CBS 931.73</name>
    <dbReference type="NCBI Taxonomy" id="1314790"/>
    <lineage>
        <taxon>Eukaryota</taxon>
        <taxon>Fungi</taxon>
        <taxon>Fungi incertae sedis</taxon>
        <taxon>Zoopagomycota</taxon>
        <taxon>Entomophthoromycotina</taxon>
        <taxon>Basidiobolomycetes</taxon>
        <taxon>Basidiobolales</taxon>
        <taxon>Basidiobolaceae</taxon>
        <taxon>Basidiobolus</taxon>
    </lineage>
</organism>
<dbReference type="STRING" id="1314790.A0A1Y1Z1I3"/>
<feature type="domain" description="FAD-binding" evidence="5">
    <location>
        <begin position="6"/>
        <end position="348"/>
    </location>
</feature>
<evidence type="ECO:0000259" key="5">
    <source>
        <dbReference type="Pfam" id="PF01494"/>
    </source>
</evidence>
<dbReference type="PANTHER" id="PTHR43004">
    <property type="entry name" value="TRK SYSTEM POTASSIUM UPTAKE PROTEIN"/>
    <property type="match status" value="1"/>
</dbReference>
<dbReference type="AlphaFoldDB" id="A0A1Y1Z1I3"/>
<comment type="cofactor">
    <cofactor evidence="1">
        <name>FAD</name>
        <dbReference type="ChEBI" id="CHEBI:57692"/>
    </cofactor>
</comment>
<keyword evidence="4" id="KW-0560">Oxidoreductase</keyword>
<dbReference type="PRINTS" id="PR00420">
    <property type="entry name" value="RNGMNOXGNASE"/>
</dbReference>
<evidence type="ECO:0000256" key="3">
    <source>
        <dbReference type="ARBA" id="ARBA00022827"/>
    </source>
</evidence>
<dbReference type="InParanoid" id="A0A1Y1Z1I3"/>
<dbReference type="SUPFAM" id="SSF54373">
    <property type="entry name" value="FAD-linked reductases, C-terminal domain"/>
    <property type="match status" value="1"/>
</dbReference>
<proteinExistence type="predicted"/>
<protein>
    <recommendedName>
        <fullName evidence="5">FAD-binding domain-containing protein</fullName>
    </recommendedName>
</protein>